<dbReference type="GO" id="GO:1990904">
    <property type="term" value="C:ribonucleoprotein complex"/>
    <property type="evidence" value="ECO:0007669"/>
    <property type="project" value="UniProtKB-KW"/>
</dbReference>
<keyword evidence="3 5" id="KW-0687">Ribonucleoprotein</keyword>
<organism evidence="7 8">
    <name type="scientific">Candidatus Vogelbacteria bacterium CG10_big_fil_rev_8_21_14_0_10_50_13</name>
    <dbReference type="NCBI Taxonomy" id="1975044"/>
    <lineage>
        <taxon>Bacteria</taxon>
        <taxon>Candidatus Vogeliibacteriota</taxon>
    </lineage>
</organism>
<evidence type="ECO:0000256" key="6">
    <source>
        <dbReference type="RuleBase" id="RU003629"/>
    </source>
</evidence>
<comment type="similarity">
    <text evidence="1 5 6">Belongs to the universal ribosomal protein uS11 family.</text>
</comment>
<dbReference type="PANTHER" id="PTHR11759">
    <property type="entry name" value="40S RIBOSOMAL PROTEIN S14/30S RIBOSOMAL PROTEIN S11"/>
    <property type="match status" value="1"/>
</dbReference>
<keyword evidence="5" id="KW-0699">rRNA-binding</keyword>
<dbReference type="Gene3D" id="3.30.420.80">
    <property type="entry name" value="Ribosomal protein S11"/>
    <property type="match status" value="1"/>
</dbReference>
<accession>A0A2H0RH49</accession>
<evidence type="ECO:0000256" key="2">
    <source>
        <dbReference type="ARBA" id="ARBA00022980"/>
    </source>
</evidence>
<name>A0A2H0RH49_9BACT</name>
<dbReference type="GO" id="GO:0003735">
    <property type="term" value="F:structural constituent of ribosome"/>
    <property type="evidence" value="ECO:0007669"/>
    <property type="project" value="InterPro"/>
</dbReference>
<dbReference type="GO" id="GO:0006412">
    <property type="term" value="P:translation"/>
    <property type="evidence" value="ECO:0007669"/>
    <property type="project" value="UniProtKB-UniRule"/>
</dbReference>
<keyword evidence="5" id="KW-0694">RNA-binding</keyword>
<protein>
    <recommendedName>
        <fullName evidence="4 5">Small ribosomal subunit protein uS11</fullName>
    </recommendedName>
</protein>
<dbReference type="HAMAP" id="MF_01310">
    <property type="entry name" value="Ribosomal_uS11"/>
    <property type="match status" value="1"/>
</dbReference>
<dbReference type="GO" id="GO:0019843">
    <property type="term" value="F:rRNA binding"/>
    <property type="evidence" value="ECO:0007669"/>
    <property type="project" value="UniProtKB-UniRule"/>
</dbReference>
<dbReference type="InterPro" id="IPR001971">
    <property type="entry name" value="Ribosomal_uS11"/>
</dbReference>
<gene>
    <name evidence="5" type="primary">rpsK</name>
    <name evidence="7" type="ORF">COV09_02000</name>
</gene>
<comment type="subunit">
    <text evidence="5">Part of the 30S ribosomal subunit. Interacts with proteins S7 and S18. Binds to IF-3.</text>
</comment>
<dbReference type="Proteomes" id="UP000230906">
    <property type="component" value="Unassembled WGS sequence"/>
</dbReference>
<evidence type="ECO:0000256" key="4">
    <source>
        <dbReference type="ARBA" id="ARBA00035160"/>
    </source>
</evidence>
<dbReference type="Pfam" id="PF00411">
    <property type="entry name" value="Ribosomal_S11"/>
    <property type="match status" value="1"/>
</dbReference>
<dbReference type="PIRSF" id="PIRSF002131">
    <property type="entry name" value="Ribosomal_S11"/>
    <property type="match status" value="1"/>
</dbReference>
<comment type="function">
    <text evidence="5">Located on the platform of the 30S subunit, it bridges several disparate RNA helices of the 16S rRNA. Forms part of the Shine-Dalgarno cleft in the 70S ribosome.</text>
</comment>
<dbReference type="AlphaFoldDB" id="A0A2H0RH49"/>
<keyword evidence="2 5" id="KW-0689">Ribosomal protein</keyword>
<evidence type="ECO:0000256" key="5">
    <source>
        <dbReference type="HAMAP-Rule" id="MF_01310"/>
    </source>
</evidence>
<dbReference type="EMBL" id="PCYJ01000030">
    <property type="protein sequence ID" value="PIR45344.1"/>
    <property type="molecule type" value="Genomic_DNA"/>
</dbReference>
<comment type="caution">
    <text evidence="7">The sequence shown here is derived from an EMBL/GenBank/DDBJ whole genome shotgun (WGS) entry which is preliminary data.</text>
</comment>
<evidence type="ECO:0000256" key="3">
    <source>
        <dbReference type="ARBA" id="ARBA00023274"/>
    </source>
</evidence>
<dbReference type="GO" id="GO:0005840">
    <property type="term" value="C:ribosome"/>
    <property type="evidence" value="ECO:0007669"/>
    <property type="project" value="UniProtKB-KW"/>
</dbReference>
<sequence length="143" mass="15062">MGKKRIIKKIGHDLAGSGKKTTKKAARRKLEIGVLYVRATYNNTIVMLTDPEGKAISQASSGGIGFKGSKKGTPFAASKVGELMANQGLEMGLKEAAVIIRGVGPGRESAVRAFASNGIAISSIQDQTPIPFNGPKAKKPRRN</sequence>
<evidence type="ECO:0000313" key="8">
    <source>
        <dbReference type="Proteomes" id="UP000230906"/>
    </source>
</evidence>
<dbReference type="PROSITE" id="PS00054">
    <property type="entry name" value="RIBOSOMAL_S11"/>
    <property type="match status" value="1"/>
</dbReference>
<reference evidence="7 8" key="1">
    <citation type="submission" date="2017-09" db="EMBL/GenBank/DDBJ databases">
        <title>Depth-based differentiation of microbial function through sediment-hosted aquifers and enrichment of novel symbionts in the deep terrestrial subsurface.</title>
        <authorList>
            <person name="Probst A.J."/>
            <person name="Ladd B."/>
            <person name="Jarett J.K."/>
            <person name="Geller-Mcgrath D.E."/>
            <person name="Sieber C.M."/>
            <person name="Emerson J.B."/>
            <person name="Anantharaman K."/>
            <person name="Thomas B.C."/>
            <person name="Malmstrom R."/>
            <person name="Stieglmeier M."/>
            <person name="Klingl A."/>
            <person name="Woyke T."/>
            <person name="Ryan C.M."/>
            <person name="Banfield J.F."/>
        </authorList>
    </citation>
    <scope>NUCLEOTIDE SEQUENCE [LARGE SCALE GENOMIC DNA]</scope>
    <source>
        <strain evidence="7">CG10_big_fil_rev_8_21_14_0_10_50_13</strain>
    </source>
</reference>
<evidence type="ECO:0000313" key="7">
    <source>
        <dbReference type="EMBL" id="PIR45344.1"/>
    </source>
</evidence>
<proteinExistence type="inferred from homology"/>
<dbReference type="NCBIfam" id="NF003698">
    <property type="entry name" value="PRK05309.1"/>
    <property type="match status" value="1"/>
</dbReference>
<dbReference type="SUPFAM" id="SSF53137">
    <property type="entry name" value="Translational machinery components"/>
    <property type="match status" value="1"/>
</dbReference>
<dbReference type="InterPro" id="IPR036967">
    <property type="entry name" value="Ribosomal_uS11_sf"/>
</dbReference>
<evidence type="ECO:0000256" key="1">
    <source>
        <dbReference type="ARBA" id="ARBA00006194"/>
    </source>
</evidence>
<dbReference type="InterPro" id="IPR018102">
    <property type="entry name" value="Ribosomal_uS11_CS"/>
</dbReference>